<keyword evidence="3" id="KW-1185">Reference proteome</keyword>
<sequence>MVAENCGLAASLTLLMMTVMDLTFGDDYRLCIPYTAKNLNIDYILCYFRQVHADIVYHHPKGREPHMLIGLDVVVGHCGSKHSVVTVSAQGVLSLLVLYGEWGRQTIAMQPHMDTNFNLHLDVDMGPIFDDQINIVRNNVSVIQLDAIFLADNSCVLPSINMIFHEVIDFQFKDPCHYVWPVFRTLTRQAYFESRNTQHQPRIVGRVCRPLKVYSGGHVSAG</sequence>
<organism evidence="2 3">
    <name type="scientific">Corchorus olitorius</name>
    <dbReference type="NCBI Taxonomy" id="93759"/>
    <lineage>
        <taxon>Eukaryota</taxon>
        <taxon>Viridiplantae</taxon>
        <taxon>Streptophyta</taxon>
        <taxon>Embryophyta</taxon>
        <taxon>Tracheophyta</taxon>
        <taxon>Spermatophyta</taxon>
        <taxon>Magnoliopsida</taxon>
        <taxon>eudicotyledons</taxon>
        <taxon>Gunneridae</taxon>
        <taxon>Pentapetalae</taxon>
        <taxon>rosids</taxon>
        <taxon>malvids</taxon>
        <taxon>Malvales</taxon>
        <taxon>Malvaceae</taxon>
        <taxon>Grewioideae</taxon>
        <taxon>Apeibeae</taxon>
        <taxon>Corchorus</taxon>
    </lineage>
</organism>
<dbReference type="AlphaFoldDB" id="A0A1R3K1N6"/>
<evidence type="ECO:0000313" key="3">
    <source>
        <dbReference type="Proteomes" id="UP000187203"/>
    </source>
</evidence>
<reference evidence="3" key="1">
    <citation type="submission" date="2013-09" db="EMBL/GenBank/DDBJ databases">
        <title>Corchorus olitorius genome sequencing.</title>
        <authorList>
            <person name="Alam M."/>
            <person name="Haque M.S."/>
            <person name="Islam M.S."/>
            <person name="Emdad E.M."/>
            <person name="Islam M.M."/>
            <person name="Ahmed B."/>
            <person name="Halim A."/>
            <person name="Hossen Q.M.M."/>
            <person name="Hossain M.Z."/>
            <person name="Ahmed R."/>
            <person name="Khan M.M."/>
            <person name="Islam R."/>
            <person name="Rashid M.M."/>
            <person name="Khan S.A."/>
            <person name="Rahman M.S."/>
            <person name="Alam M."/>
            <person name="Yahiya A.S."/>
            <person name="Khan M.S."/>
            <person name="Azam M.S."/>
            <person name="Haque T."/>
            <person name="Lashkar M.Z.H."/>
            <person name="Akhand A.I."/>
            <person name="Morshed G."/>
            <person name="Roy S."/>
            <person name="Uddin K.S."/>
            <person name="Rabeya T."/>
            <person name="Hossain A.S."/>
            <person name="Chowdhury A."/>
            <person name="Snigdha A.R."/>
            <person name="Mortoza M.S."/>
            <person name="Matin S.A."/>
            <person name="Hoque S.M.E."/>
            <person name="Islam M.K."/>
            <person name="Roy D.K."/>
            <person name="Haider R."/>
            <person name="Moosa M.M."/>
            <person name="Elias S.M."/>
            <person name="Hasan A.M."/>
            <person name="Jahan S."/>
            <person name="Shafiuddin M."/>
            <person name="Mahmood N."/>
            <person name="Shommy N.S."/>
        </authorList>
    </citation>
    <scope>NUCLEOTIDE SEQUENCE [LARGE SCALE GENOMIC DNA]</scope>
    <source>
        <strain evidence="3">cv. O-4</strain>
    </source>
</reference>
<dbReference type="EMBL" id="AWUE01014866">
    <property type="protein sequence ID" value="OMP01010.1"/>
    <property type="molecule type" value="Genomic_DNA"/>
</dbReference>
<gene>
    <name evidence="2" type="ORF">COLO4_12221</name>
</gene>
<feature type="chain" id="PRO_5010236395" evidence="1">
    <location>
        <begin position="26"/>
        <end position="222"/>
    </location>
</feature>
<evidence type="ECO:0000313" key="2">
    <source>
        <dbReference type="EMBL" id="OMP01010.1"/>
    </source>
</evidence>
<keyword evidence="1" id="KW-0732">Signal</keyword>
<dbReference type="Proteomes" id="UP000187203">
    <property type="component" value="Unassembled WGS sequence"/>
</dbReference>
<protein>
    <submittedName>
        <fullName evidence="2">Uncharacterized protein</fullName>
    </submittedName>
</protein>
<name>A0A1R3K1N6_9ROSI</name>
<feature type="signal peptide" evidence="1">
    <location>
        <begin position="1"/>
        <end position="25"/>
    </location>
</feature>
<comment type="caution">
    <text evidence="2">The sequence shown here is derived from an EMBL/GenBank/DDBJ whole genome shotgun (WGS) entry which is preliminary data.</text>
</comment>
<proteinExistence type="predicted"/>
<evidence type="ECO:0000256" key="1">
    <source>
        <dbReference type="SAM" id="SignalP"/>
    </source>
</evidence>
<accession>A0A1R3K1N6</accession>